<gene>
    <name evidence="1" type="primary">Nfu_g_1_004667</name>
</gene>
<feature type="non-terminal residue" evidence="1">
    <location>
        <position position="1"/>
    </location>
</feature>
<proteinExistence type="predicted"/>
<sequence>LNYGKGIKPQTHLPGASLIPCSEFARTRSSCTIRGGKTASQHWVLEDRADELEGCEWEQEFQ</sequence>
<dbReference type="AlphaFoldDB" id="A0A1A8FWZ0"/>
<accession>A0A1A8FWZ0</accession>
<protein>
    <submittedName>
        <fullName evidence="1">Uncharacterized protein</fullName>
    </submittedName>
</protein>
<organism evidence="1">
    <name type="scientific">Nothobranchius korthausae</name>
    <dbReference type="NCBI Taxonomy" id="1143690"/>
    <lineage>
        <taxon>Eukaryota</taxon>
        <taxon>Metazoa</taxon>
        <taxon>Chordata</taxon>
        <taxon>Craniata</taxon>
        <taxon>Vertebrata</taxon>
        <taxon>Euteleostomi</taxon>
        <taxon>Actinopterygii</taxon>
        <taxon>Neopterygii</taxon>
        <taxon>Teleostei</taxon>
        <taxon>Neoteleostei</taxon>
        <taxon>Acanthomorphata</taxon>
        <taxon>Ovalentaria</taxon>
        <taxon>Atherinomorphae</taxon>
        <taxon>Cyprinodontiformes</taxon>
        <taxon>Nothobranchiidae</taxon>
        <taxon>Nothobranchius</taxon>
    </lineage>
</organism>
<reference evidence="1" key="2">
    <citation type="submission" date="2016-06" db="EMBL/GenBank/DDBJ databases">
        <title>The genome of a short-lived fish provides insights into sex chromosome evolution and the genetic control of aging.</title>
        <authorList>
            <person name="Reichwald K."/>
            <person name="Felder M."/>
            <person name="Petzold A."/>
            <person name="Koch P."/>
            <person name="Groth M."/>
            <person name="Platzer M."/>
        </authorList>
    </citation>
    <scope>NUCLEOTIDE SEQUENCE</scope>
    <source>
        <tissue evidence="1">Brain</tissue>
    </source>
</reference>
<reference evidence="1" key="1">
    <citation type="submission" date="2016-05" db="EMBL/GenBank/DDBJ databases">
        <authorList>
            <person name="Lavstsen T."/>
            <person name="Jespersen J.S."/>
        </authorList>
    </citation>
    <scope>NUCLEOTIDE SEQUENCE</scope>
    <source>
        <tissue evidence="1">Brain</tissue>
    </source>
</reference>
<name>A0A1A8FWZ0_9TELE</name>
<evidence type="ECO:0000313" key="1">
    <source>
        <dbReference type="EMBL" id="SBQ63502.1"/>
    </source>
</evidence>
<dbReference type="EMBL" id="HAEB01016975">
    <property type="protein sequence ID" value="SBQ63502.1"/>
    <property type="molecule type" value="Transcribed_RNA"/>
</dbReference>